<sequence>MVGIQGWHLLVLLVVAALIVAIIIVVVVLGSKSSARNTTQVGANGQPVPGPQVGYSVDGQPLFQRNTQLETNVFAILALVLGILTGLFGIIFGHVALNQIQRTGQPGRGMALAGLIIGYVWLALWLLLILGVVVAHAQAVVS</sequence>
<keyword evidence="4" id="KW-1185">Reference proteome</keyword>
<protein>
    <recommendedName>
        <fullName evidence="2">DUF4190 domain-containing protein</fullName>
    </recommendedName>
</protein>
<organism evidence="3 4">
    <name type="scientific">Glutamicibacter ardleyensis</name>
    <dbReference type="NCBI Taxonomy" id="225894"/>
    <lineage>
        <taxon>Bacteria</taxon>
        <taxon>Bacillati</taxon>
        <taxon>Actinomycetota</taxon>
        <taxon>Actinomycetes</taxon>
        <taxon>Micrococcales</taxon>
        <taxon>Micrococcaceae</taxon>
        <taxon>Glutamicibacter</taxon>
    </lineage>
</organism>
<evidence type="ECO:0000259" key="2">
    <source>
        <dbReference type="Pfam" id="PF13828"/>
    </source>
</evidence>
<dbReference type="Pfam" id="PF13828">
    <property type="entry name" value="DUF4190"/>
    <property type="match status" value="1"/>
</dbReference>
<name>A0ABQ2DL73_9MICC</name>
<dbReference type="RefSeq" id="WP_096254207.1">
    <property type="nucleotide sequence ID" value="NZ_BMKX01000004.1"/>
</dbReference>
<dbReference type="InterPro" id="IPR025241">
    <property type="entry name" value="DUF4190"/>
</dbReference>
<keyword evidence="1" id="KW-1133">Transmembrane helix</keyword>
<proteinExistence type="predicted"/>
<keyword evidence="1" id="KW-0812">Transmembrane</keyword>
<dbReference type="GeneID" id="303304471"/>
<evidence type="ECO:0000313" key="4">
    <source>
        <dbReference type="Proteomes" id="UP000606115"/>
    </source>
</evidence>
<comment type="caution">
    <text evidence="3">The sequence shown here is derived from an EMBL/GenBank/DDBJ whole genome shotgun (WGS) entry which is preliminary data.</text>
</comment>
<evidence type="ECO:0000256" key="1">
    <source>
        <dbReference type="SAM" id="Phobius"/>
    </source>
</evidence>
<feature type="domain" description="DUF4190" evidence="2">
    <location>
        <begin position="75"/>
        <end position="128"/>
    </location>
</feature>
<feature type="transmembrane region" description="Helical" evidence="1">
    <location>
        <begin position="7"/>
        <end position="29"/>
    </location>
</feature>
<dbReference type="EMBL" id="BMKX01000004">
    <property type="protein sequence ID" value="GGJ62073.1"/>
    <property type="molecule type" value="Genomic_DNA"/>
</dbReference>
<dbReference type="Proteomes" id="UP000606115">
    <property type="component" value="Unassembled WGS sequence"/>
</dbReference>
<keyword evidence="1" id="KW-0472">Membrane</keyword>
<accession>A0ABQ2DL73</accession>
<evidence type="ECO:0000313" key="3">
    <source>
        <dbReference type="EMBL" id="GGJ62073.1"/>
    </source>
</evidence>
<feature type="transmembrane region" description="Helical" evidence="1">
    <location>
        <begin position="73"/>
        <end position="97"/>
    </location>
</feature>
<feature type="transmembrane region" description="Helical" evidence="1">
    <location>
        <begin position="109"/>
        <end position="137"/>
    </location>
</feature>
<gene>
    <name evidence="3" type="ORF">GCM10007173_21160</name>
</gene>
<reference evidence="4" key="1">
    <citation type="journal article" date="2019" name="Int. J. Syst. Evol. Microbiol.">
        <title>The Global Catalogue of Microorganisms (GCM) 10K type strain sequencing project: providing services to taxonomists for standard genome sequencing and annotation.</title>
        <authorList>
            <consortium name="The Broad Institute Genomics Platform"/>
            <consortium name="The Broad Institute Genome Sequencing Center for Infectious Disease"/>
            <person name="Wu L."/>
            <person name="Ma J."/>
        </authorList>
    </citation>
    <scope>NUCLEOTIDE SEQUENCE [LARGE SCALE GENOMIC DNA]</scope>
    <source>
        <strain evidence="4">CGMCC 1.3685</strain>
    </source>
</reference>